<keyword evidence="3" id="KW-1185">Reference proteome</keyword>
<feature type="domain" description="N-acetyltransferase" evidence="1">
    <location>
        <begin position="23"/>
        <end position="187"/>
    </location>
</feature>
<sequence length="195" mass="21717">MVKLTRVEDAAAYGGGLLTGERVRLRPLHADDLDVFERWWEDPAWMVLQQVMVRPAPVGRARELFTRWSANTTPGSVGFSVTDADGVLVGHVTLYGAELPERAATLAVVVAPDRVGEGLGPDAVRVMLRYGFREMGLNRIELTVWEFNTRAVRAYAKCGFVMEGRRRQAVHHDGRFHDQIIMSVLASEWEAARGG</sequence>
<dbReference type="PROSITE" id="PS51186">
    <property type="entry name" value="GNAT"/>
    <property type="match status" value="1"/>
</dbReference>
<dbReference type="InterPro" id="IPR016181">
    <property type="entry name" value="Acyl_CoA_acyltransferase"/>
</dbReference>
<dbReference type="PANTHER" id="PTHR43415:SF3">
    <property type="entry name" value="GNAT-FAMILY ACETYLTRANSFERASE"/>
    <property type="match status" value="1"/>
</dbReference>
<dbReference type="Gene3D" id="3.40.630.30">
    <property type="match status" value="1"/>
</dbReference>
<organism evidence="2 3">
    <name type="scientific">Stackebrandtia albiflava</name>
    <dbReference type="NCBI Taxonomy" id="406432"/>
    <lineage>
        <taxon>Bacteria</taxon>
        <taxon>Bacillati</taxon>
        <taxon>Actinomycetota</taxon>
        <taxon>Actinomycetes</taxon>
        <taxon>Glycomycetales</taxon>
        <taxon>Glycomycetaceae</taxon>
        <taxon>Stackebrandtia</taxon>
    </lineage>
</organism>
<dbReference type="Proteomes" id="UP000321617">
    <property type="component" value="Unassembled WGS sequence"/>
</dbReference>
<gene>
    <name evidence="2" type="ORF">LX16_1393</name>
</gene>
<dbReference type="InterPro" id="IPR000182">
    <property type="entry name" value="GNAT_dom"/>
</dbReference>
<dbReference type="AlphaFoldDB" id="A0A562VCU1"/>
<evidence type="ECO:0000313" key="2">
    <source>
        <dbReference type="EMBL" id="TWJ15682.1"/>
    </source>
</evidence>
<dbReference type="SUPFAM" id="SSF55729">
    <property type="entry name" value="Acyl-CoA N-acyltransferases (Nat)"/>
    <property type="match status" value="1"/>
</dbReference>
<keyword evidence="2" id="KW-0808">Transferase</keyword>
<dbReference type="GO" id="GO:0016747">
    <property type="term" value="F:acyltransferase activity, transferring groups other than amino-acyl groups"/>
    <property type="evidence" value="ECO:0007669"/>
    <property type="project" value="InterPro"/>
</dbReference>
<evidence type="ECO:0000313" key="3">
    <source>
        <dbReference type="Proteomes" id="UP000321617"/>
    </source>
</evidence>
<dbReference type="Pfam" id="PF13302">
    <property type="entry name" value="Acetyltransf_3"/>
    <property type="match status" value="1"/>
</dbReference>
<comment type="caution">
    <text evidence="2">The sequence shown here is derived from an EMBL/GenBank/DDBJ whole genome shotgun (WGS) entry which is preliminary data.</text>
</comment>
<dbReference type="EMBL" id="VLLL01000005">
    <property type="protein sequence ID" value="TWJ15682.1"/>
    <property type="molecule type" value="Genomic_DNA"/>
</dbReference>
<evidence type="ECO:0000259" key="1">
    <source>
        <dbReference type="PROSITE" id="PS51186"/>
    </source>
</evidence>
<reference evidence="2 3" key="1">
    <citation type="journal article" date="2013" name="Stand. Genomic Sci.">
        <title>Genomic Encyclopedia of Type Strains, Phase I: The one thousand microbial genomes (KMG-I) project.</title>
        <authorList>
            <person name="Kyrpides N.C."/>
            <person name="Woyke T."/>
            <person name="Eisen J.A."/>
            <person name="Garrity G."/>
            <person name="Lilburn T.G."/>
            <person name="Beck B.J."/>
            <person name="Whitman W.B."/>
            <person name="Hugenholtz P."/>
            <person name="Klenk H.P."/>
        </authorList>
    </citation>
    <scope>NUCLEOTIDE SEQUENCE [LARGE SCALE GENOMIC DNA]</scope>
    <source>
        <strain evidence="2 3">DSM 45044</strain>
    </source>
</reference>
<proteinExistence type="predicted"/>
<dbReference type="RefSeq" id="WP_211354320.1">
    <property type="nucleotide sequence ID" value="NZ_BAABIJ010000001.1"/>
</dbReference>
<protein>
    <submittedName>
        <fullName evidence="2">RimJ/RimL family protein N-acetyltransferase</fullName>
    </submittedName>
</protein>
<dbReference type="PANTHER" id="PTHR43415">
    <property type="entry name" value="SPERMIDINE N(1)-ACETYLTRANSFERASE"/>
    <property type="match status" value="1"/>
</dbReference>
<name>A0A562VCU1_9ACTN</name>
<accession>A0A562VCU1</accession>